<dbReference type="FunFam" id="3.20.20.70:FF:000044">
    <property type="entry name" value="Deoxyribose-phosphate aldolase"/>
    <property type="match status" value="1"/>
</dbReference>
<dbReference type="PIRSF" id="PIRSF001357">
    <property type="entry name" value="DeoC"/>
    <property type="match status" value="1"/>
</dbReference>
<dbReference type="SUPFAM" id="SSF51569">
    <property type="entry name" value="Aldolase"/>
    <property type="match status" value="1"/>
</dbReference>
<evidence type="ECO:0000256" key="1">
    <source>
        <dbReference type="ARBA" id="ARBA00010936"/>
    </source>
</evidence>
<dbReference type="InterPro" id="IPR013785">
    <property type="entry name" value="Aldolase_TIM"/>
</dbReference>
<keyword evidence="3 7" id="KW-0456">Lyase</keyword>
<feature type="active site" description="Proton donor/acceptor" evidence="7">
    <location>
        <position position="183"/>
    </location>
</feature>
<evidence type="ECO:0000256" key="3">
    <source>
        <dbReference type="ARBA" id="ARBA00023239"/>
    </source>
</evidence>
<dbReference type="PANTHER" id="PTHR10889">
    <property type="entry name" value="DEOXYRIBOSE-PHOSPHATE ALDOLASE"/>
    <property type="match status" value="1"/>
</dbReference>
<evidence type="ECO:0000256" key="6">
    <source>
        <dbReference type="ARBA" id="ARBA00056337"/>
    </source>
</evidence>
<keyword evidence="9" id="KW-1185">Reference proteome</keyword>
<keyword evidence="2 7" id="KW-0963">Cytoplasm</keyword>
<evidence type="ECO:0000313" key="8">
    <source>
        <dbReference type="EMBL" id="QWC10773.1"/>
    </source>
</evidence>
<dbReference type="InterPro" id="IPR011343">
    <property type="entry name" value="DeoC"/>
</dbReference>
<evidence type="ECO:0000256" key="2">
    <source>
        <dbReference type="ARBA" id="ARBA00022490"/>
    </source>
</evidence>
<proteinExistence type="inferred from homology"/>
<dbReference type="GO" id="GO:0005737">
    <property type="term" value="C:cytoplasm"/>
    <property type="evidence" value="ECO:0007669"/>
    <property type="project" value="UniProtKB-SubCell"/>
</dbReference>
<dbReference type="Gene3D" id="3.20.20.70">
    <property type="entry name" value="Aldolase class I"/>
    <property type="match status" value="1"/>
</dbReference>
<dbReference type="RefSeq" id="WP_210230034.1">
    <property type="nucleotide sequence ID" value="NZ_CP076022.1"/>
</dbReference>
<reference evidence="8 9" key="1">
    <citation type="submission" date="2021-05" db="EMBL/GenBank/DDBJ databases">
        <title>Novel species in genus Arthrobacter.</title>
        <authorList>
            <person name="Zhang G."/>
        </authorList>
    </citation>
    <scope>NUCLEOTIDE SEQUENCE [LARGE SCALE GENOMIC DNA]</scope>
    <source>
        <strain evidence="9">zg-ZUI227</strain>
    </source>
</reference>
<evidence type="ECO:0000313" key="9">
    <source>
        <dbReference type="Proteomes" id="UP000676885"/>
    </source>
</evidence>
<dbReference type="EC" id="4.1.2.4" evidence="7"/>
<comment type="function">
    <text evidence="6 7">Catalyzes a reversible aldol reaction between acetaldehyde and D-glyceraldehyde 3-phosphate to generate 2-deoxy-D-ribose 5-phosphate.</text>
</comment>
<sequence>MSQTSQLIDHTLLAPTATAGQIDTLVQEAVDHQFKTVCVNPTWVSRAHRAAEGTPVGICTVIGFPLGASTTAVKAFETTDAIANGADEVDMVINVGWALAGAWDDVEADIRAVVEAAAESPVLVKVILETCLLTAEQTAEASRRAVAAGADFVKTSTGFSKHGATVEAVRIMRETVGPDLGVKASGGVRTPEDLAAMVDAGASRVGASAGAAILAGSAQ</sequence>
<feature type="active site" description="Schiff-base intermediate with acetaldehyde" evidence="7">
    <location>
        <position position="154"/>
    </location>
</feature>
<dbReference type="CDD" id="cd00959">
    <property type="entry name" value="DeoC"/>
    <property type="match status" value="1"/>
</dbReference>
<dbReference type="EMBL" id="CP076022">
    <property type="protein sequence ID" value="QWC10773.1"/>
    <property type="molecule type" value="Genomic_DNA"/>
</dbReference>
<dbReference type="InterPro" id="IPR028581">
    <property type="entry name" value="DeoC_typeI"/>
</dbReference>
<evidence type="ECO:0000256" key="5">
    <source>
        <dbReference type="ARBA" id="ARBA00048791"/>
    </source>
</evidence>
<dbReference type="GO" id="GO:0016052">
    <property type="term" value="P:carbohydrate catabolic process"/>
    <property type="evidence" value="ECO:0007669"/>
    <property type="project" value="TreeGrafter"/>
</dbReference>
<accession>A0A975R1P9</accession>
<comment type="catalytic activity">
    <reaction evidence="5 7">
        <text>2-deoxy-D-ribose 5-phosphate = D-glyceraldehyde 3-phosphate + acetaldehyde</text>
        <dbReference type="Rhea" id="RHEA:12821"/>
        <dbReference type="ChEBI" id="CHEBI:15343"/>
        <dbReference type="ChEBI" id="CHEBI:59776"/>
        <dbReference type="ChEBI" id="CHEBI:62877"/>
        <dbReference type="EC" id="4.1.2.4"/>
    </reaction>
</comment>
<dbReference type="PANTHER" id="PTHR10889:SF1">
    <property type="entry name" value="DEOXYRIBOSE-PHOSPHATE ALDOLASE"/>
    <property type="match status" value="1"/>
</dbReference>
<comment type="pathway">
    <text evidence="7">Carbohydrate degradation; 2-deoxy-D-ribose 1-phosphate degradation; D-glyceraldehyde 3-phosphate and acetaldehyde from 2-deoxy-alpha-D-ribose 1-phosphate: step 2/2.</text>
</comment>
<dbReference type="HAMAP" id="MF_00114">
    <property type="entry name" value="DeoC_type1"/>
    <property type="match status" value="1"/>
</dbReference>
<dbReference type="GO" id="GO:0009264">
    <property type="term" value="P:deoxyribonucleotide catabolic process"/>
    <property type="evidence" value="ECO:0007669"/>
    <property type="project" value="UniProtKB-UniRule"/>
</dbReference>
<dbReference type="InterPro" id="IPR002915">
    <property type="entry name" value="DeoC/FbaB/LacD_aldolase"/>
</dbReference>
<dbReference type="Proteomes" id="UP000676885">
    <property type="component" value="Chromosome"/>
</dbReference>
<organism evidence="8 9">
    <name type="scientific">Arthrobacter jiangjiafuii</name>
    <dbReference type="NCBI Taxonomy" id="2817475"/>
    <lineage>
        <taxon>Bacteria</taxon>
        <taxon>Bacillati</taxon>
        <taxon>Actinomycetota</taxon>
        <taxon>Actinomycetes</taxon>
        <taxon>Micrococcales</taxon>
        <taxon>Micrococcaceae</taxon>
        <taxon>Arthrobacter</taxon>
    </lineage>
</organism>
<protein>
    <recommendedName>
        <fullName evidence="7">Deoxyribose-phosphate aldolase</fullName>
        <shortName evidence="7">DERA</shortName>
        <ecNumber evidence="7">4.1.2.4</ecNumber>
    </recommendedName>
    <alternativeName>
        <fullName evidence="7">2-deoxy-D-ribose 5-phosphate aldolase</fullName>
    </alternativeName>
    <alternativeName>
        <fullName evidence="7">Phosphodeoxyriboaldolase</fullName>
        <shortName evidence="7">Deoxyriboaldolase</shortName>
    </alternativeName>
</protein>
<gene>
    <name evidence="7 8" type="primary">deoC</name>
    <name evidence="8" type="ORF">KKR91_03885</name>
</gene>
<evidence type="ECO:0000256" key="7">
    <source>
        <dbReference type="HAMAP-Rule" id="MF_00114"/>
    </source>
</evidence>
<dbReference type="GO" id="GO:0006018">
    <property type="term" value="P:2-deoxyribose 1-phosphate catabolic process"/>
    <property type="evidence" value="ECO:0007669"/>
    <property type="project" value="UniProtKB-UniRule"/>
</dbReference>
<dbReference type="SMART" id="SM01133">
    <property type="entry name" value="DeoC"/>
    <property type="match status" value="1"/>
</dbReference>
<name>A0A975R1P9_9MICC</name>
<dbReference type="KEGG" id="ajg:KKR91_03885"/>
<keyword evidence="4 7" id="KW-0704">Schiff base</keyword>
<feature type="active site" description="Proton donor/acceptor" evidence="7">
    <location>
        <position position="90"/>
    </location>
</feature>
<dbReference type="Pfam" id="PF01791">
    <property type="entry name" value="DeoC"/>
    <property type="match status" value="1"/>
</dbReference>
<comment type="similarity">
    <text evidence="1 7">Belongs to the DeoC/FbaB aldolase family. DeoC type 1 subfamily.</text>
</comment>
<comment type="subcellular location">
    <subcellularLocation>
        <location evidence="7">Cytoplasm</location>
    </subcellularLocation>
</comment>
<dbReference type="GO" id="GO:0004139">
    <property type="term" value="F:deoxyribose-phosphate aldolase activity"/>
    <property type="evidence" value="ECO:0007669"/>
    <property type="project" value="UniProtKB-UniRule"/>
</dbReference>
<evidence type="ECO:0000256" key="4">
    <source>
        <dbReference type="ARBA" id="ARBA00023270"/>
    </source>
</evidence>
<dbReference type="NCBIfam" id="TIGR00126">
    <property type="entry name" value="deoC"/>
    <property type="match status" value="1"/>
</dbReference>
<dbReference type="AlphaFoldDB" id="A0A975R1P9"/>